<dbReference type="EMBL" id="BNAJ01000004">
    <property type="protein sequence ID" value="GHF42590.1"/>
    <property type="molecule type" value="Genomic_DNA"/>
</dbReference>
<dbReference type="PANTHER" id="PTHR12526">
    <property type="entry name" value="GLYCOSYLTRANSFERASE"/>
    <property type="match status" value="1"/>
</dbReference>
<reference evidence="7" key="2">
    <citation type="journal article" date="2019" name="Int. J. Syst. Evol. Microbiol.">
        <title>The Global Catalogue of Microorganisms (GCM) 10K type strain sequencing project: providing services to taxonomists for standard genome sequencing and annotation.</title>
        <authorList>
            <consortium name="The Broad Institute Genomics Platform"/>
            <consortium name="The Broad Institute Genome Sequencing Center for Infectious Disease"/>
            <person name="Wu L."/>
            <person name="Ma J."/>
        </authorList>
    </citation>
    <scope>NUCLEOTIDE SEQUENCE [LARGE SCALE GENOMIC DNA]</scope>
    <source>
        <strain evidence="7">CGMCC 1.18437</strain>
    </source>
</reference>
<dbReference type="CDD" id="cd03801">
    <property type="entry name" value="GT4_PimA-like"/>
    <property type="match status" value="1"/>
</dbReference>
<evidence type="ECO:0000256" key="1">
    <source>
        <dbReference type="ARBA" id="ARBA00022676"/>
    </source>
</evidence>
<proteinExistence type="predicted"/>
<evidence type="ECO:0000259" key="3">
    <source>
        <dbReference type="Pfam" id="PF13439"/>
    </source>
</evidence>
<dbReference type="SUPFAM" id="SSF53756">
    <property type="entry name" value="UDP-Glycosyltransferase/glycogen phosphorylase"/>
    <property type="match status" value="1"/>
</dbReference>
<feature type="domain" description="Glycosyltransferase subfamily 4-like N-terminal" evidence="3">
    <location>
        <begin position="19"/>
        <end position="172"/>
    </location>
</feature>
<keyword evidence="2 5" id="KW-0808">Transferase</keyword>
<name>A0A7W8NN88_9DEIO</name>
<dbReference type="PANTHER" id="PTHR12526:SF510">
    <property type="entry name" value="D-INOSITOL 3-PHOSPHATE GLYCOSYLTRANSFERASE"/>
    <property type="match status" value="1"/>
</dbReference>
<dbReference type="Gene3D" id="3.40.50.2000">
    <property type="entry name" value="Glycogen Phosphorylase B"/>
    <property type="match status" value="2"/>
</dbReference>
<dbReference type="GO" id="GO:0016757">
    <property type="term" value="F:glycosyltransferase activity"/>
    <property type="evidence" value="ECO:0007669"/>
    <property type="project" value="UniProtKB-KW"/>
</dbReference>
<dbReference type="Proteomes" id="UP000619376">
    <property type="component" value="Unassembled WGS sequence"/>
</dbReference>
<dbReference type="Proteomes" id="UP000539473">
    <property type="component" value="Unassembled WGS sequence"/>
</dbReference>
<reference evidence="4" key="4">
    <citation type="submission" date="2024-05" db="EMBL/GenBank/DDBJ databases">
        <authorList>
            <person name="Sun Q."/>
            <person name="Zhou Y."/>
        </authorList>
    </citation>
    <scope>NUCLEOTIDE SEQUENCE</scope>
    <source>
        <strain evidence="4">CGMCC 1.18437</strain>
    </source>
</reference>
<reference evidence="5 6" key="3">
    <citation type="submission" date="2020-08" db="EMBL/GenBank/DDBJ databases">
        <title>Genomic Encyclopedia of Type Strains, Phase IV (KMG-IV): sequencing the most valuable type-strain genomes for metagenomic binning, comparative biology and taxonomic classification.</title>
        <authorList>
            <person name="Goeker M."/>
        </authorList>
    </citation>
    <scope>NUCLEOTIDE SEQUENCE [LARGE SCALE GENOMIC DNA]</scope>
    <source>
        <strain evidence="5 6">DSM 27521</strain>
    </source>
</reference>
<keyword evidence="1" id="KW-0328">Glycosyltransferase</keyword>
<dbReference type="RefSeq" id="WP_184111384.1">
    <property type="nucleotide sequence ID" value="NZ_BNAJ01000004.1"/>
</dbReference>
<protein>
    <submittedName>
        <fullName evidence="5">Glycosyltransferase involved in cell wall biosynthesis</fullName>
    </submittedName>
</protein>
<dbReference type="InterPro" id="IPR028098">
    <property type="entry name" value="Glyco_trans_4-like_N"/>
</dbReference>
<comment type="caution">
    <text evidence="5">The sequence shown here is derived from an EMBL/GenBank/DDBJ whole genome shotgun (WGS) entry which is preliminary data.</text>
</comment>
<evidence type="ECO:0000313" key="6">
    <source>
        <dbReference type="Proteomes" id="UP000539473"/>
    </source>
</evidence>
<dbReference type="Pfam" id="PF13692">
    <property type="entry name" value="Glyco_trans_1_4"/>
    <property type="match status" value="1"/>
</dbReference>
<gene>
    <name evidence="4" type="ORF">GCM10017781_18630</name>
    <name evidence="5" type="ORF">HNQ07_002103</name>
</gene>
<dbReference type="AlphaFoldDB" id="A0A7W8NN88"/>
<evidence type="ECO:0000256" key="2">
    <source>
        <dbReference type="ARBA" id="ARBA00022679"/>
    </source>
</evidence>
<organism evidence="5 6">
    <name type="scientific">Deinococcus metalli</name>
    <dbReference type="NCBI Taxonomy" id="1141878"/>
    <lineage>
        <taxon>Bacteria</taxon>
        <taxon>Thermotogati</taxon>
        <taxon>Deinococcota</taxon>
        <taxon>Deinococci</taxon>
        <taxon>Deinococcales</taxon>
        <taxon>Deinococcaceae</taxon>
        <taxon>Deinococcus</taxon>
    </lineage>
</organism>
<sequence>MSPSPQRVCSVTHLDVSAVNGPTKHMLGIATGFSRLDVDVELLASASGRRPDFGGTLTALADAQPRTPADHLRYQLRVLTHLWRRRGQYDWIYVRAGSFMLSPLYAWLARAPVATEINGLPYLEGRFPKALEQLIRRLFAWQVRRAALCAVVSAELRQLVTALGQPRVLQVINGVGDDDLPPTPTRRPAPSGPHRLVFIGALHAWQGVDLAIEAVHLATQRGAAVHLKVLGDGPERAALQARVEDLGLGEHVELCGHVGRAEVHAALRDAHVALAPFVPNERNLMVGFSPLKIYEYLAFDLPVITTPLFKDPELMDVLGDFVTIVPATSEALAQAIEERAARPLPAPLARDWIATHRTWDRAALHTAAAMQLTPPTREVSA</sequence>
<dbReference type="Pfam" id="PF13439">
    <property type="entry name" value="Glyco_transf_4"/>
    <property type="match status" value="1"/>
</dbReference>
<reference evidence="4" key="1">
    <citation type="journal article" date="2014" name="Int. J. Syst. Evol. Microbiol.">
        <title>Complete genome of a new Firmicutes species belonging to the dominant human colonic microbiota ('Ruminococcus bicirculans') reveals two chromosomes and a selective capacity to utilize plant glucans.</title>
        <authorList>
            <consortium name="NISC Comparative Sequencing Program"/>
            <person name="Wegmann U."/>
            <person name="Louis P."/>
            <person name="Goesmann A."/>
            <person name="Henrissat B."/>
            <person name="Duncan S.H."/>
            <person name="Flint H.J."/>
        </authorList>
    </citation>
    <scope>NUCLEOTIDE SEQUENCE</scope>
    <source>
        <strain evidence="4">CGMCC 1.18437</strain>
    </source>
</reference>
<keyword evidence="7" id="KW-1185">Reference proteome</keyword>
<evidence type="ECO:0000313" key="7">
    <source>
        <dbReference type="Proteomes" id="UP000619376"/>
    </source>
</evidence>
<dbReference type="EMBL" id="JACHFK010000004">
    <property type="protein sequence ID" value="MBB5376639.1"/>
    <property type="molecule type" value="Genomic_DNA"/>
</dbReference>
<evidence type="ECO:0000313" key="5">
    <source>
        <dbReference type="EMBL" id="MBB5376639.1"/>
    </source>
</evidence>
<accession>A0A7W8NN88</accession>
<evidence type="ECO:0000313" key="4">
    <source>
        <dbReference type="EMBL" id="GHF42590.1"/>
    </source>
</evidence>